<keyword evidence="2" id="KW-1185">Reference proteome</keyword>
<dbReference type="RefSeq" id="WP_054300257.1">
    <property type="nucleotide sequence ID" value="NZ_CP012413.1"/>
</dbReference>
<sequence length="269" mass="31056">MNTLPTPPIDEITRIVEQRNKAKSLIEQGLDLIFDAIEVAPEYSFRELSSDIYWYAGDRDKNKCKLAKSLDRQCWLSLIKRTKLAAVLNTKQADKFYAEVDNAPEFTRDSAMATFMDWFAKREQNFKEGLVDLFKSLSGNYKSHDAFKVKKRIIMSGIFSGKSWSYYSSGQERFKDFCNYAFILNGVDPTSVSSDKQPDLIVGQGLFLGKDEFIFDGYRVVVFLNGNMHIWLEEKLLNKINQCISDYYGKRPPSSEVQHYSILSRHQIL</sequence>
<evidence type="ECO:0000313" key="2">
    <source>
        <dbReference type="Proteomes" id="UP000422232"/>
    </source>
</evidence>
<dbReference type="InterPro" id="IPR031339">
    <property type="entry name" value="DUF4942"/>
</dbReference>
<organism evidence="1 2">
    <name type="scientific">Piscirickettsia salmonis</name>
    <dbReference type="NCBI Taxonomy" id="1238"/>
    <lineage>
        <taxon>Bacteria</taxon>
        <taxon>Pseudomonadati</taxon>
        <taxon>Pseudomonadota</taxon>
        <taxon>Gammaproteobacteria</taxon>
        <taxon>Thiotrichales</taxon>
        <taxon>Piscirickettsiaceae</taxon>
        <taxon>Piscirickettsia</taxon>
    </lineage>
</organism>
<dbReference type="AlphaFoldDB" id="A0A9Q6PTA6"/>
<name>A0A9Q6PTA6_PISSA</name>
<dbReference type="Pfam" id="PF13708">
    <property type="entry name" value="DUF4942"/>
    <property type="match status" value="1"/>
</dbReference>
<evidence type="ECO:0000313" key="1">
    <source>
        <dbReference type="EMBL" id="QGO05306.1"/>
    </source>
</evidence>
<dbReference type="EMBL" id="CP038908">
    <property type="protein sequence ID" value="QGO05306.1"/>
    <property type="molecule type" value="Genomic_DNA"/>
</dbReference>
<accession>A0A9Q6PTA6</accession>
<reference evidence="1 2" key="1">
    <citation type="submission" date="2019-04" db="EMBL/GenBank/DDBJ databases">
        <title>Complete genome sequencing of Piscirickettsia salmonis strain Psal-009.</title>
        <authorList>
            <person name="Schober I."/>
            <person name="Bunk B."/>
            <person name="Sproer C."/>
            <person name="Carril G.P."/>
            <person name="Riedel T."/>
            <person name="Flores-Herrera P.A."/>
            <person name="Nourdin-Galindo G."/>
            <person name="Marshall S.H."/>
            <person name="Overmann J."/>
        </authorList>
    </citation>
    <scope>NUCLEOTIDE SEQUENCE [LARGE SCALE GENOMIC DNA]</scope>
    <source>
        <strain evidence="1 2">Psal-009</strain>
    </source>
</reference>
<dbReference type="Proteomes" id="UP000422232">
    <property type="component" value="Chromosome"/>
</dbReference>
<gene>
    <name evidence="1" type="ORF">Psal009_01194</name>
</gene>
<proteinExistence type="predicted"/>
<protein>
    <submittedName>
        <fullName evidence="1">Uncharacterized protein</fullName>
    </submittedName>
</protein>